<gene>
    <name evidence="1" type="ORF">L0Y14_05850</name>
</gene>
<dbReference type="EMBL" id="CP090569">
    <property type="protein sequence ID" value="USF88755.1"/>
    <property type="molecule type" value="Genomic_DNA"/>
</dbReference>
<proteinExistence type="predicted"/>
<evidence type="ECO:0000313" key="1">
    <source>
        <dbReference type="EMBL" id="USF88755.1"/>
    </source>
</evidence>
<dbReference type="RefSeq" id="WP_040818959.1">
    <property type="nucleotide sequence ID" value="NZ_CP090569.1"/>
</dbReference>
<evidence type="ECO:0000313" key="2">
    <source>
        <dbReference type="Proteomes" id="UP001056649"/>
    </source>
</evidence>
<accession>A0A9J7A0S5</accession>
<keyword evidence="2" id="KW-1185">Reference proteome</keyword>
<reference evidence="1" key="1">
    <citation type="journal article" date="2022" name="Mol. Ecol. Resour.">
        <title>The complete and closed genome of the facultative generalist Candidatus Endoriftia persephone from deep-sea hydrothermal vents.</title>
        <authorList>
            <person name="de Oliveira A.L."/>
            <person name="Srivastava A."/>
            <person name="Espada-Hinojosa S."/>
            <person name="Bright M."/>
        </authorList>
    </citation>
    <scope>NUCLEOTIDE SEQUENCE</scope>
    <source>
        <strain evidence="1">Tica-EPR-9o50.N</strain>
    </source>
</reference>
<dbReference type="KEGG" id="eps:L0Y14_05850"/>
<name>A0A9J7A0S5_9GAMM</name>
<dbReference type="Proteomes" id="UP001056649">
    <property type="component" value="Chromosome"/>
</dbReference>
<protein>
    <submittedName>
        <fullName evidence="1">Uncharacterized protein</fullName>
    </submittedName>
</protein>
<organism evidence="1 2">
    <name type="scientific">Candidatus Endoriftia persephonae</name>
    <dbReference type="NCBI Taxonomy" id="393765"/>
    <lineage>
        <taxon>Bacteria</taxon>
        <taxon>Pseudomonadati</taxon>
        <taxon>Pseudomonadota</taxon>
        <taxon>Gammaproteobacteria</taxon>
        <taxon>Chromatiales</taxon>
        <taxon>Sedimenticolaceae</taxon>
        <taxon>Candidatus Endoriftia</taxon>
    </lineage>
</organism>
<dbReference type="AlphaFoldDB" id="A0A9J7A0S5"/>
<sequence>MARCGFPFHGLVRGGKLMLPNGQEINYEQPPGVTIDNLYEAGGGNVTLLKIPGHTIPARSDPEIARDERHGWEWRDHALLCGGRRRLGGQDVGNIYIDTNGVPWRVLVSFYATDTGVTFLVRLIGLLGRFPLSREFVDLTLIDYAQLPQPVDPPWTQWPVITLSVPNYLATEANSTGSRVLCHLYSGAFSGDYYPDKSGNYPNVAQLMGVYALTISGAGNIDDDQLPLGAGISASVALYKDSAALSVTQTLGYQSTISVDETRLNAAGLPTLTDEVTDCCSPPCSGSEATYQATGDWVWPGTTTTHTLSHGYGTETRNVLRIVFDSTDSEVEIAETIRHERTTTFDRTHTGSGQRVENFGSDCPGTLPPGCVSSSGVMQEIEAATSVTTDSYRIDAGGVHIASAPDRVNSVSSLQTDSLTFTCSGTTWNDPYIVSTAYSVTQRVTLGGTVLRDETSSDIYYDSSDVQHPGDDPKGMVAEFGFALTSGQIASLISKRGVYPSAGADIEYTEIKIGPHVAAQASSPAVWVAPNMTYWYLGIHGSYQPVTQEIEIDQEPVCFV</sequence>